<evidence type="ECO:0000313" key="2">
    <source>
        <dbReference type="Proteomes" id="UP001066276"/>
    </source>
</evidence>
<gene>
    <name evidence="1" type="ORF">NDU88_001450</name>
</gene>
<evidence type="ECO:0000313" key="1">
    <source>
        <dbReference type="EMBL" id="KAJ1148622.1"/>
    </source>
</evidence>
<dbReference type="AlphaFoldDB" id="A0AAV7RAE9"/>
<dbReference type="EMBL" id="JANPWB010000009">
    <property type="protein sequence ID" value="KAJ1148622.1"/>
    <property type="molecule type" value="Genomic_DNA"/>
</dbReference>
<dbReference type="Proteomes" id="UP001066276">
    <property type="component" value="Chromosome 5"/>
</dbReference>
<accession>A0AAV7RAE9</accession>
<sequence>MYERRWLLRQKNETLTLSTMVHAVSVSRSLGNDFLYVRQQNKKLTLPLTLHTVHVPRSLGNKFLHVTQRASTSVVSSRSSSRSSSQK</sequence>
<proteinExistence type="predicted"/>
<name>A0AAV7RAE9_PLEWA</name>
<reference evidence="1" key="1">
    <citation type="journal article" date="2022" name="bioRxiv">
        <title>Sequencing and chromosome-scale assembly of the giantPleurodeles waltlgenome.</title>
        <authorList>
            <person name="Brown T."/>
            <person name="Elewa A."/>
            <person name="Iarovenko S."/>
            <person name="Subramanian E."/>
            <person name="Araus A.J."/>
            <person name="Petzold A."/>
            <person name="Susuki M."/>
            <person name="Suzuki K.-i.T."/>
            <person name="Hayashi T."/>
            <person name="Toyoda A."/>
            <person name="Oliveira C."/>
            <person name="Osipova E."/>
            <person name="Leigh N.D."/>
            <person name="Simon A."/>
            <person name="Yun M.H."/>
        </authorList>
    </citation>
    <scope>NUCLEOTIDE SEQUENCE</scope>
    <source>
        <strain evidence="1">20211129_DDA</strain>
        <tissue evidence="1">Liver</tissue>
    </source>
</reference>
<protein>
    <submittedName>
        <fullName evidence="1">Uncharacterized protein</fullName>
    </submittedName>
</protein>
<comment type="caution">
    <text evidence="1">The sequence shown here is derived from an EMBL/GenBank/DDBJ whole genome shotgun (WGS) entry which is preliminary data.</text>
</comment>
<keyword evidence="2" id="KW-1185">Reference proteome</keyword>
<organism evidence="1 2">
    <name type="scientific">Pleurodeles waltl</name>
    <name type="common">Iberian ribbed newt</name>
    <dbReference type="NCBI Taxonomy" id="8319"/>
    <lineage>
        <taxon>Eukaryota</taxon>
        <taxon>Metazoa</taxon>
        <taxon>Chordata</taxon>
        <taxon>Craniata</taxon>
        <taxon>Vertebrata</taxon>
        <taxon>Euteleostomi</taxon>
        <taxon>Amphibia</taxon>
        <taxon>Batrachia</taxon>
        <taxon>Caudata</taxon>
        <taxon>Salamandroidea</taxon>
        <taxon>Salamandridae</taxon>
        <taxon>Pleurodelinae</taxon>
        <taxon>Pleurodeles</taxon>
    </lineage>
</organism>